<dbReference type="SUPFAM" id="SSF53756">
    <property type="entry name" value="UDP-Glycosyltransferase/glycogen phosphorylase"/>
    <property type="match status" value="1"/>
</dbReference>
<dbReference type="OrthoDB" id="3661391at2"/>
<evidence type="ECO:0000313" key="3">
    <source>
        <dbReference type="Proteomes" id="UP000250434"/>
    </source>
</evidence>
<proteinExistence type="predicted"/>
<organism evidence="2 3">
    <name type="scientific">Amycolatopsis albispora</name>
    <dbReference type="NCBI Taxonomy" id="1804986"/>
    <lineage>
        <taxon>Bacteria</taxon>
        <taxon>Bacillati</taxon>
        <taxon>Actinomycetota</taxon>
        <taxon>Actinomycetes</taxon>
        <taxon>Pseudonocardiales</taxon>
        <taxon>Pseudonocardiaceae</taxon>
        <taxon>Amycolatopsis</taxon>
    </lineage>
</organism>
<dbReference type="KEGG" id="aab:A4R43_12945"/>
<accession>A0A344L5M3</accession>
<dbReference type="RefSeq" id="WP_113692590.1">
    <property type="nucleotide sequence ID" value="NZ_CP015163.1"/>
</dbReference>
<reference evidence="2 3" key="1">
    <citation type="submission" date="2016-04" db="EMBL/GenBank/DDBJ databases">
        <title>Complete genome sequence and analysis of deep-sea sediment isolate, Amycolatopsis sp. WP1.</title>
        <authorList>
            <person name="Wang H."/>
            <person name="Chen S."/>
            <person name="Wu Q."/>
        </authorList>
    </citation>
    <scope>NUCLEOTIDE SEQUENCE [LARGE SCALE GENOMIC DNA]</scope>
    <source>
        <strain evidence="2 3">WP1</strain>
    </source>
</reference>
<dbReference type="Proteomes" id="UP000250434">
    <property type="component" value="Chromosome"/>
</dbReference>
<keyword evidence="3" id="KW-1185">Reference proteome</keyword>
<gene>
    <name evidence="2" type="ORF">A4R43_12945</name>
</gene>
<evidence type="ECO:0008006" key="4">
    <source>
        <dbReference type="Google" id="ProtNLM"/>
    </source>
</evidence>
<sequence>MSASQWAKVPFGPESHLWNTTRAERTVLIVVHTVTALNRLHDLLTVFDSDRRVQLACTIPGASAAEAGVERELAELGAVVLPWDQARATEFDLAISVHNSGNLHDIPAPLAVLSHGIGYTKFAETGNRKPETGNRKPETGNRSVYGLSPASLVRNGSVAPAAIVLAHEQEKARLAQAVPAAVPRAVVGGDPCFDRLVVSEPARRSYRRALGASDKTTVVLVSSTWGPRSLYGRHPGLIARLLAELDLGDHLVAAALHPNLWYAHSPAQVRLWLADCLRAGLHLVPPVQGWQQALLAADVVIGDHGAVTGYAAALGKPTLLASFPEADVVAESAIGALGRTTPRLDPHQPLAPQLRAAKPPDRNEVRPLVTSLPGASARQLRQVFYGLMRQPEPDFAAVVSPYRAEDLVPLHQEVRAWRARAEPAGARAVVLNRWPADVRSPHGGPPEPLETDLVVAYDHPRRDLYGLAAAVLTNPDGPAAEAIFADRPACRLVVDLRDDHCLVTTRDGRTATIHADQPELTETAATALLPWLDTGRELPAGFEVRLGPRTVRLIIG</sequence>
<evidence type="ECO:0000256" key="1">
    <source>
        <dbReference type="SAM" id="MobiDB-lite"/>
    </source>
</evidence>
<dbReference type="EMBL" id="CP015163">
    <property type="protein sequence ID" value="AXB43347.1"/>
    <property type="molecule type" value="Genomic_DNA"/>
</dbReference>
<dbReference type="AlphaFoldDB" id="A0A344L5M3"/>
<name>A0A344L5M3_9PSEU</name>
<feature type="region of interest" description="Disordered" evidence="1">
    <location>
        <begin position="340"/>
        <end position="362"/>
    </location>
</feature>
<protein>
    <recommendedName>
        <fullName evidence="4">Translation initiation factor 2</fullName>
    </recommendedName>
</protein>
<evidence type="ECO:0000313" key="2">
    <source>
        <dbReference type="EMBL" id="AXB43347.1"/>
    </source>
</evidence>